<reference evidence="7 8" key="1">
    <citation type="submission" date="2017-10" db="EMBL/GenBank/DDBJ databases">
        <title>Comparative genomics in systemic dimorphic fungi from Ajellomycetaceae.</title>
        <authorList>
            <person name="Munoz J.F."/>
            <person name="Mcewen J.G."/>
            <person name="Clay O.K."/>
            <person name="Cuomo C.A."/>
        </authorList>
    </citation>
    <scope>NUCLEOTIDE SEQUENCE [LARGE SCALE GENOMIC DNA]</scope>
    <source>
        <strain evidence="7 8">UAMH4076</strain>
    </source>
</reference>
<dbReference type="GO" id="GO:0006364">
    <property type="term" value="P:rRNA processing"/>
    <property type="evidence" value="ECO:0007669"/>
    <property type="project" value="UniProtKB-KW"/>
</dbReference>
<evidence type="ECO:0000256" key="4">
    <source>
        <dbReference type="ARBA" id="ARBA00022884"/>
    </source>
</evidence>
<dbReference type="Pfam" id="PF00398">
    <property type="entry name" value="RrnaAD"/>
    <property type="match status" value="1"/>
</dbReference>
<dbReference type="GO" id="GO:0005759">
    <property type="term" value="C:mitochondrial matrix"/>
    <property type="evidence" value="ECO:0007669"/>
    <property type="project" value="TreeGrafter"/>
</dbReference>
<feature type="region of interest" description="Disordered" evidence="6">
    <location>
        <begin position="269"/>
        <end position="312"/>
    </location>
</feature>
<keyword evidence="8" id="KW-1185">Reference proteome</keyword>
<evidence type="ECO:0000256" key="5">
    <source>
        <dbReference type="RuleBase" id="RU362106"/>
    </source>
</evidence>
<feature type="region of interest" description="Disordered" evidence="6">
    <location>
        <begin position="327"/>
        <end position="355"/>
    </location>
</feature>
<dbReference type="GO" id="GO:0006391">
    <property type="term" value="P:transcription initiation at mitochondrial promoter"/>
    <property type="evidence" value="ECO:0007669"/>
    <property type="project" value="TreeGrafter"/>
</dbReference>
<comment type="similarity">
    <text evidence="5">Belongs to the class I-like SAM-binding methyltransferase superfamily. rRNA adenine N(6)-methyltransferase family.</text>
</comment>
<keyword evidence="2 5" id="KW-0808">Transferase</keyword>
<dbReference type="InterPro" id="IPR029063">
    <property type="entry name" value="SAM-dependent_MTases_sf"/>
</dbReference>
<evidence type="ECO:0000256" key="1">
    <source>
        <dbReference type="ARBA" id="ARBA00022603"/>
    </source>
</evidence>
<comment type="caution">
    <text evidence="7">The sequence shown here is derived from an EMBL/GenBank/DDBJ whole genome shotgun (WGS) entry which is preliminary data.</text>
</comment>
<dbReference type="SUPFAM" id="SSF53335">
    <property type="entry name" value="S-adenosyl-L-methionine-dependent methyltransferases"/>
    <property type="match status" value="1"/>
</dbReference>
<keyword evidence="4" id="KW-0694">RNA-binding</keyword>
<keyword evidence="3 5" id="KW-0949">S-adenosyl-L-methionine</keyword>
<dbReference type="EMBL" id="PDND01000134">
    <property type="protein sequence ID" value="PGH31269.1"/>
    <property type="molecule type" value="Genomic_DNA"/>
</dbReference>
<gene>
    <name evidence="7" type="ORF">GX50_05959</name>
</gene>
<dbReference type="AlphaFoldDB" id="A0A2B7ZDJ7"/>
<proteinExistence type="inferred from homology"/>
<dbReference type="GO" id="GO:0008168">
    <property type="term" value="F:methyltransferase activity"/>
    <property type="evidence" value="ECO:0007669"/>
    <property type="project" value="UniProtKB-KW"/>
</dbReference>
<feature type="compositionally biased region" description="Basic and acidic residues" evidence="6">
    <location>
        <begin position="269"/>
        <end position="282"/>
    </location>
</feature>
<evidence type="ECO:0000256" key="2">
    <source>
        <dbReference type="ARBA" id="ARBA00022679"/>
    </source>
</evidence>
<evidence type="ECO:0000256" key="3">
    <source>
        <dbReference type="ARBA" id="ARBA00022691"/>
    </source>
</evidence>
<organism evidence="7 8">
    <name type="scientific">[Emmonsia] crescens</name>
    <dbReference type="NCBI Taxonomy" id="73230"/>
    <lineage>
        <taxon>Eukaryota</taxon>
        <taxon>Fungi</taxon>
        <taxon>Dikarya</taxon>
        <taxon>Ascomycota</taxon>
        <taxon>Pezizomycotina</taxon>
        <taxon>Eurotiomycetes</taxon>
        <taxon>Eurotiomycetidae</taxon>
        <taxon>Onygenales</taxon>
        <taxon>Ajellomycetaceae</taxon>
        <taxon>Emergomyces</taxon>
    </lineage>
</organism>
<dbReference type="GO" id="GO:0034245">
    <property type="term" value="C:mitochondrial DNA-directed RNA polymerase complex"/>
    <property type="evidence" value="ECO:0007669"/>
    <property type="project" value="TreeGrafter"/>
</dbReference>
<name>A0A2B7ZDJ7_9EURO</name>
<dbReference type="Gene3D" id="3.40.50.150">
    <property type="entry name" value="Vaccinia Virus protein VP39"/>
    <property type="match status" value="1"/>
</dbReference>
<feature type="compositionally biased region" description="Basic and acidic residues" evidence="6">
    <location>
        <begin position="300"/>
        <end position="312"/>
    </location>
</feature>
<keyword evidence="1 5" id="KW-0489">Methyltransferase</keyword>
<dbReference type="VEuPathDB" id="FungiDB:EMCG_07227"/>
<dbReference type="GO" id="GO:0003723">
    <property type="term" value="F:RNA binding"/>
    <property type="evidence" value="ECO:0007669"/>
    <property type="project" value="UniProtKB-KW"/>
</dbReference>
<accession>A0A2B7ZDJ7</accession>
<dbReference type="EC" id="2.1.1.-" evidence="5"/>
<evidence type="ECO:0000256" key="6">
    <source>
        <dbReference type="SAM" id="MobiDB-lite"/>
    </source>
</evidence>
<dbReference type="GO" id="GO:0032259">
    <property type="term" value="P:methylation"/>
    <property type="evidence" value="ECO:0007669"/>
    <property type="project" value="UniProtKB-KW"/>
</dbReference>
<dbReference type="PANTHER" id="PTHR11727:SF17">
    <property type="entry name" value="DIMETHYLADENOSINE TRANSFERASE 1, MITOCHONDRIAL"/>
    <property type="match status" value="1"/>
</dbReference>
<dbReference type="GO" id="GO:0034246">
    <property type="term" value="F:mitochondrial transcription factor activity"/>
    <property type="evidence" value="ECO:0007669"/>
    <property type="project" value="TreeGrafter"/>
</dbReference>
<evidence type="ECO:0000313" key="7">
    <source>
        <dbReference type="EMBL" id="PGH31269.1"/>
    </source>
</evidence>
<sequence>MSAIPALVIPKSPFPPCNAFSSAISAVMAKRPPSFNQPRSHIASSLLCGKFTLQLPKAELGDDILQRLGPSLKKHSSCDIIDVFPGAGLLSAKLHNYLKPRRHLLIEPNTNYYQSFLKPLTEEPHSCYKHLPWDPLDLKTYDDIFQQGHLPEQTKRPPVWSRGSGCTTNDTLLVLANMTAKPQYGKTYTLLLRYLEACFDQTLFHRYGLVRVIALLSSDDAEVLLPRVVSRRRRSAAIAEAACTDITEVAGDSARESWHSQKGLSTLDISRKQVEKRSKKGETVTPAGRDASPPELAPDPGKHGKRVDYIPRPKRPWHDTYIELTRDPNLPDLRAPARRGRPSLNSPKRADTNDKSDYGKVVALHRRLVHENRDEELFRKAEPKIIHIEKLEAELISMLQTKSPTLADVLKHAEKIHAEKLEVEEQLSSRNSVALSRFDALMEERMCFDGVRSGTKEPLLLWDKRPNEPLDVDCDEFMPNNMCSVIDFQPNPNSTTIQTQQKHIKNKTPHTYHLMIRAYRHLMGTVTTHNQRSIGEILRPMFPDRSMSNLIQSIPSLAPFARPKILEMIDSKIKMKRLISLSETADINKRIQDVDPELADYDENCFGSVKVRHLPSSVLWDIIVEWQGSSGGFEAETDIYKVLGGARLKRMEGEAFATGFA</sequence>
<keyword evidence="5" id="KW-0698">rRNA processing</keyword>
<protein>
    <recommendedName>
        <fullName evidence="5">rRNA adenine N(6)-methyltransferase</fullName>
        <ecNumber evidence="5">2.1.1.-</ecNumber>
    </recommendedName>
</protein>
<evidence type="ECO:0000313" key="8">
    <source>
        <dbReference type="Proteomes" id="UP000226031"/>
    </source>
</evidence>
<dbReference type="Proteomes" id="UP000226031">
    <property type="component" value="Unassembled WGS sequence"/>
</dbReference>
<dbReference type="InterPro" id="IPR001737">
    <property type="entry name" value="KsgA/Erm"/>
</dbReference>
<dbReference type="PANTHER" id="PTHR11727">
    <property type="entry name" value="DIMETHYLADENOSINE TRANSFERASE"/>
    <property type="match status" value="1"/>
</dbReference>